<reference evidence="1" key="1">
    <citation type="submission" date="2014-11" db="EMBL/GenBank/DDBJ databases">
        <authorList>
            <person name="Amaro Gonzalez C."/>
        </authorList>
    </citation>
    <scope>NUCLEOTIDE SEQUENCE</scope>
</reference>
<dbReference type="EMBL" id="GBXM01095788">
    <property type="protein sequence ID" value="JAH12789.1"/>
    <property type="molecule type" value="Transcribed_RNA"/>
</dbReference>
<evidence type="ECO:0000313" key="1">
    <source>
        <dbReference type="EMBL" id="JAH21306.1"/>
    </source>
</evidence>
<name>A0A0E9QWJ7_ANGAN</name>
<sequence length="13" mass="1632">MNMYTKRQNTFVV</sequence>
<protein>
    <submittedName>
        <fullName evidence="1">Uncharacterized protein</fullName>
    </submittedName>
</protein>
<organism evidence="1">
    <name type="scientific">Anguilla anguilla</name>
    <name type="common">European freshwater eel</name>
    <name type="synonym">Muraena anguilla</name>
    <dbReference type="NCBI Taxonomy" id="7936"/>
    <lineage>
        <taxon>Eukaryota</taxon>
        <taxon>Metazoa</taxon>
        <taxon>Chordata</taxon>
        <taxon>Craniata</taxon>
        <taxon>Vertebrata</taxon>
        <taxon>Euteleostomi</taxon>
        <taxon>Actinopterygii</taxon>
        <taxon>Neopterygii</taxon>
        <taxon>Teleostei</taxon>
        <taxon>Anguilliformes</taxon>
        <taxon>Anguillidae</taxon>
        <taxon>Anguilla</taxon>
    </lineage>
</organism>
<dbReference type="EMBL" id="GBXM01087271">
    <property type="protein sequence ID" value="JAH21306.1"/>
    <property type="molecule type" value="Transcribed_RNA"/>
</dbReference>
<proteinExistence type="predicted"/>
<reference evidence="1" key="2">
    <citation type="journal article" date="2015" name="Fish Shellfish Immunol.">
        <title>Early steps in the European eel (Anguilla anguilla)-Vibrio vulnificus interaction in the gills: Role of the RtxA13 toxin.</title>
        <authorList>
            <person name="Callol A."/>
            <person name="Pajuelo D."/>
            <person name="Ebbesson L."/>
            <person name="Teles M."/>
            <person name="MacKenzie S."/>
            <person name="Amaro C."/>
        </authorList>
    </citation>
    <scope>NUCLEOTIDE SEQUENCE</scope>
</reference>
<accession>A0A0E9QWJ7</accession>